<gene>
    <name evidence="1" type="ORF">H6G81_12760</name>
</gene>
<keyword evidence="2" id="KW-1185">Reference proteome</keyword>
<dbReference type="EMBL" id="JACJTA010000022">
    <property type="protein sequence ID" value="MBD2605381.1"/>
    <property type="molecule type" value="Genomic_DNA"/>
</dbReference>
<organism evidence="1 2">
    <name type="scientific">Scytonema hofmannii FACHB-248</name>
    <dbReference type="NCBI Taxonomy" id="1842502"/>
    <lineage>
        <taxon>Bacteria</taxon>
        <taxon>Bacillati</taxon>
        <taxon>Cyanobacteriota</taxon>
        <taxon>Cyanophyceae</taxon>
        <taxon>Nostocales</taxon>
        <taxon>Scytonemataceae</taxon>
        <taxon>Scytonema</taxon>
    </lineage>
</organism>
<name>A0ABR8GPL1_9CYAN</name>
<proteinExistence type="predicted"/>
<dbReference type="Proteomes" id="UP000660380">
    <property type="component" value="Unassembled WGS sequence"/>
</dbReference>
<accession>A0ABR8GPL1</accession>
<sequence length="55" mass="6131">MPQPQSLMPRGFGHNGKLKLAIRLVISCPTNYLECKDVPVERLYDGDERTIAVCG</sequence>
<reference evidence="1 2" key="1">
    <citation type="journal article" date="2020" name="ISME J.">
        <title>Comparative genomics reveals insights into cyanobacterial evolution and habitat adaptation.</title>
        <authorList>
            <person name="Chen M.Y."/>
            <person name="Teng W.K."/>
            <person name="Zhao L."/>
            <person name="Hu C.X."/>
            <person name="Zhou Y.K."/>
            <person name="Han B.P."/>
            <person name="Song L.R."/>
            <person name="Shu W.S."/>
        </authorList>
    </citation>
    <scope>NUCLEOTIDE SEQUENCE [LARGE SCALE GENOMIC DNA]</scope>
    <source>
        <strain evidence="1 2">FACHB-248</strain>
    </source>
</reference>
<evidence type="ECO:0000313" key="2">
    <source>
        <dbReference type="Proteomes" id="UP000660380"/>
    </source>
</evidence>
<comment type="caution">
    <text evidence="1">The sequence shown here is derived from an EMBL/GenBank/DDBJ whole genome shotgun (WGS) entry which is preliminary data.</text>
</comment>
<dbReference type="RefSeq" id="WP_186227605.1">
    <property type="nucleotide sequence ID" value="NZ_JACJTA010000022.1"/>
</dbReference>
<protein>
    <submittedName>
        <fullName evidence="1">Uncharacterized protein</fullName>
    </submittedName>
</protein>
<evidence type="ECO:0000313" key="1">
    <source>
        <dbReference type="EMBL" id="MBD2605381.1"/>
    </source>
</evidence>